<dbReference type="PANTHER" id="PTHR30055">
    <property type="entry name" value="HTH-TYPE TRANSCRIPTIONAL REGULATOR RUTR"/>
    <property type="match status" value="1"/>
</dbReference>
<sequence>MAQQAAPSMGRRRGRSAKAPLTSQSIVDAALGLIRERGVDAVALRQVADQVETGPASLYAYFASREVLLEHVLDAAYAQVQLVDIDDGGLGWREALAETIVNTIETLARYPGLGSVALGTIPVLPGALRLAEHELSLMEAGGITAERAALAVDLIAQFAASSAIERTVRPNGNRGDGEREQVRAAYENADPERFPRIRERAALLTSPDDQARRTFAIRVLIDGIDRSAS</sequence>
<evidence type="ECO:0000256" key="1">
    <source>
        <dbReference type="ARBA" id="ARBA00023015"/>
    </source>
</evidence>
<dbReference type="GO" id="GO:0003700">
    <property type="term" value="F:DNA-binding transcription factor activity"/>
    <property type="evidence" value="ECO:0007669"/>
    <property type="project" value="TreeGrafter"/>
</dbReference>
<dbReference type="InterPro" id="IPR036271">
    <property type="entry name" value="Tet_transcr_reg_TetR-rel_C_sf"/>
</dbReference>
<keyword evidence="1" id="KW-0805">Transcription regulation</keyword>
<name>A0AAU7GEE2_9MICO</name>
<feature type="region of interest" description="Disordered" evidence="5">
    <location>
        <begin position="1"/>
        <end position="20"/>
    </location>
</feature>
<evidence type="ECO:0000256" key="2">
    <source>
        <dbReference type="ARBA" id="ARBA00023125"/>
    </source>
</evidence>
<evidence type="ECO:0000256" key="5">
    <source>
        <dbReference type="SAM" id="MobiDB-lite"/>
    </source>
</evidence>
<dbReference type="Pfam" id="PF00440">
    <property type="entry name" value="TetR_N"/>
    <property type="match status" value="1"/>
</dbReference>
<dbReference type="PRINTS" id="PR00455">
    <property type="entry name" value="HTHTETR"/>
</dbReference>
<dbReference type="InterPro" id="IPR004111">
    <property type="entry name" value="Repressor_TetR_C"/>
</dbReference>
<feature type="DNA-binding region" description="H-T-H motif" evidence="4">
    <location>
        <begin position="43"/>
        <end position="62"/>
    </location>
</feature>
<dbReference type="SUPFAM" id="SSF48498">
    <property type="entry name" value="Tetracyclin repressor-like, C-terminal domain"/>
    <property type="match status" value="1"/>
</dbReference>
<dbReference type="InterPro" id="IPR001647">
    <property type="entry name" value="HTH_TetR"/>
</dbReference>
<organism evidence="7">
    <name type="scientific">Leifsonia sp. NPDC080035</name>
    <dbReference type="NCBI Taxonomy" id="3143936"/>
    <lineage>
        <taxon>Bacteria</taxon>
        <taxon>Bacillati</taxon>
        <taxon>Actinomycetota</taxon>
        <taxon>Actinomycetes</taxon>
        <taxon>Micrococcales</taxon>
        <taxon>Microbacteriaceae</taxon>
        <taxon>Leifsonia</taxon>
    </lineage>
</organism>
<gene>
    <name evidence="7" type="ORF">AAME72_03970</name>
</gene>
<reference evidence="7" key="1">
    <citation type="submission" date="2024-05" db="EMBL/GenBank/DDBJ databases">
        <title>The Natural Products Discovery Center: Release of the First 8490 Sequenced Strains for Exploring Actinobacteria Biosynthetic Diversity.</title>
        <authorList>
            <person name="Kalkreuter E."/>
            <person name="Kautsar S.A."/>
            <person name="Yang D."/>
            <person name="Bader C.D."/>
            <person name="Teijaro C.N."/>
            <person name="Fluegel L."/>
            <person name="Davis C.M."/>
            <person name="Simpson J.R."/>
            <person name="Lauterbach L."/>
            <person name="Steele A.D."/>
            <person name="Gui C."/>
            <person name="Meng S."/>
            <person name="Li G."/>
            <person name="Viehrig K."/>
            <person name="Ye F."/>
            <person name="Su P."/>
            <person name="Kiefer A.F."/>
            <person name="Nichols A."/>
            <person name="Cepeda A.J."/>
            <person name="Yan W."/>
            <person name="Fan B."/>
            <person name="Jiang Y."/>
            <person name="Adhikari A."/>
            <person name="Zheng C.-J."/>
            <person name="Schuster L."/>
            <person name="Cowan T.M."/>
            <person name="Smanski M.J."/>
            <person name="Chevrette M.G."/>
            <person name="de Carvalho L.P.S."/>
            <person name="Shen B."/>
        </authorList>
    </citation>
    <scope>NUCLEOTIDE SEQUENCE</scope>
    <source>
        <strain evidence="7">NPDC080035</strain>
    </source>
</reference>
<keyword evidence="3" id="KW-0804">Transcription</keyword>
<keyword evidence="2 4" id="KW-0238">DNA-binding</keyword>
<feature type="domain" description="HTH tetR-type" evidence="6">
    <location>
        <begin position="20"/>
        <end position="80"/>
    </location>
</feature>
<dbReference type="RefSeq" id="WP_348788937.1">
    <property type="nucleotide sequence ID" value="NZ_CP157390.1"/>
</dbReference>
<dbReference type="InterPro" id="IPR009057">
    <property type="entry name" value="Homeodomain-like_sf"/>
</dbReference>
<protein>
    <submittedName>
        <fullName evidence="7">TetR/AcrR family transcriptional regulator</fullName>
    </submittedName>
</protein>
<dbReference type="GO" id="GO:0045892">
    <property type="term" value="P:negative regulation of DNA-templated transcription"/>
    <property type="evidence" value="ECO:0007669"/>
    <property type="project" value="InterPro"/>
</dbReference>
<dbReference type="AlphaFoldDB" id="A0AAU7GEE2"/>
<dbReference type="Pfam" id="PF02909">
    <property type="entry name" value="TetR_C_1"/>
    <property type="match status" value="1"/>
</dbReference>
<dbReference type="Gene3D" id="1.10.357.10">
    <property type="entry name" value="Tetracycline Repressor, domain 2"/>
    <property type="match status" value="1"/>
</dbReference>
<evidence type="ECO:0000256" key="3">
    <source>
        <dbReference type="ARBA" id="ARBA00023163"/>
    </source>
</evidence>
<proteinExistence type="predicted"/>
<dbReference type="GO" id="GO:0000976">
    <property type="term" value="F:transcription cis-regulatory region binding"/>
    <property type="evidence" value="ECO:0007669"/>
    <property type="project" value="TreeGrafter"/>
</dbReference>
<dbReference type="PROSITE" id="PS50977">
    <property type="entry name" value="HTH_TETR_2"/>
    <property type="match status" value="1"/>
</dbReference>
<evidence type="ECO:0000256" key="4">
    <source>
        <dbReference type="PROSITE-ProRule" id="PRU00335"/>
    </source>
</evidence>
<dbReference type="SUPFAM" id="SSF46689">
    <property type="entry name" value="Homeodomain-like"/>
    <property type="match status" value="1"/>
</dbReference>
<dbReference type="EMBL" id="CP157390">
    <property type="protein sequence ID" value="XBM49017.1"/>
    <property type="molecule type" value="Genomic_DNA"/>
</dbReference>
<evidence type="ECO:0000313" key="7">
    <source>
        <dbReference type="EMBL" id="XBM49017.1"/>
    </source>
</evidence>
<evidence type="ECO:0000259" key="6">
    <source>
        <dbReference type="PROSITE" id="PS50977"/>
    </source>
</evidence>
<dbReference type="PANTHER" id="PTHR30055:SF151">
    <property type="entry name" value="TRANSCRIPTIONAL REGULATORY PROTEIN"/>
    <property type="match status" value="1"/>
</dbReference>
<dbReference type="InterPro" id="IPR050109">
    <property type="entry name" value="HTH-type_TetR-like_transc_reg"/>
</dbReference>
<accession>A0AAU7GEE2</accession>